<dbReference type="AlphaFoldDB" id="U3T8S3"/>
<dbReference type="eggNOG" id="arCOG01247">
    <property type="taxonomic scope" value="Archaea"/>
</dbReference>
<accession>U3T8S3</accession>
<dbReference type="KEGG" id="acj:ACAM_0458"/>
<dbReference type="SUPFAM" id="SSF56349">
    <property type="entry name" value="DNA breaking-rejoining enzymes"/>
    <property type="match status" value="1"/>
</dbReference>
<gene>
    <name evidence="2" type="ORF">ACAM_0458</name>
</gene>
<evidence type="ECO:0000313" key="2">
    <source>
        <dbReference type="EMBL" id="BAN89927.1"/>
    </source>
</evidence>
<proteinExistence type="predicted"/>
<organism evidence="2 3">
    <name type="scientific">Aeropyrum camini SY1 = JCM 12091</name>
    <dbReference type="NCBI Taxonomy" id="1198449"/>
    <lineage>
        <taxon>Archaea</taxon>
        <taxon>Thermoproteota</taxon>
        <taxon>Thermoprotei</taxon>
        <taxon>Desulfurococcales</taxon>
        <taxon>Desulfurococcaceae</taxon>
        <taxon>Aeropyrum</taxon>
    </lineage>
</organism>
<keyword evidence="3" id="KW-1185">Reference proteome</keyword>
<dbReference type="InterPro" id="IPR013762">
    <property type="entry name" value="Integrase-like_cat_sf"/>
</dbReference>
<evidence type="ECO:0000313" key="3">
    <source>
        <dbReference type="Proteomes" id="UP000016887"/>
    </source>
</evidence>
<evidence type="ECO:0008006" key="4">
    <source>
        <dbReference type="Google" id="ProtNLM"/>
    </source>
</evidence>
<keyword evidence="1" id="KW-0233">DNA recombination</keyword>
<dbReference type="GO" id="GO:0015074">
    <property type="term" value="P:DNA integration"/>
    <property type="evidence" value="ECO:0007669"/>
    <property type="project" value="InterPro"/>
</dbReference>
<dbReference type="GO" id="GO:0003677">
    <property type="term" value="F:DNA binding"/>
    <property type="evidence" value="ECO:0007669"/>
    <property type="project" value="InterPro"/>
</dbReference>
<reference evidence="2 3" key="1">
    <citation type="journal article" date="2013" name="Appl. Environ. Microbiol.">
        <title>Variation of the Virus-Related Elements within Syntenic Genomes of the Hyperthermophilic Archaeon Aeropyrum.</title>
        <authorList>
            <person name="Daifuku T."/>
            <person name="Yoshida T."/>
            <person name="Kitamura T."/>
            <person name="Kawaichi S."/>
            <person name="Inoue T."/>
            <person name="Nomura K."/>
            <person name="Yoshida Y."/>
            <person name="Kuno S."/>
            <person name="Sako Y."/>
        </authorList>
    </citation>
    <scope>NUCLEOTIDE SEQUENCE [LARGE SCALE GENOMIC DNA]</scope>
    <source>
        <strain evidence="2 3">SY1</strain>
    </source>
</reference>
<dbReference type="STRING" id="1198449.ACAM_0458"/>
<name>U3T8S3_9CREN</name>
<dbReference type="RefSeq" id="WP_022541203.1">
    <property type="nucleotide sequence ID" value="NC_022521.1"/>
</dbReference>
<dbReference type="GO" id="GO:0006310">
    <property type="term" value="P:DNA recombination"/>
    <property type="evidence" value="ECO:0007669"/>
    <property type="project" value="UniProtKB-KW"/>
</dbReference>
<sequence length="415" mass="48426">MLPEPKDVPQEARRALLNLLAEKGRVKPRDLGVSRAYFYQMRRGLRPVPDQILEKLLEAASDDDLGQVGYFAQFVDYSRIRAYDVDRIVRLVLEWAKANPASAKVLLDTLESELERLGLAGRAVKVTEAHLEEWLAYLDSRREAGTLSYKQWQSHRIYLRRLLDSTGWVLSPGLVRRALLDEASRSPKAAQKMAESVRLFTREILQDHDLYQRLPRFRARSRRTEAPGWDVVCRVLEAAEWPPAKALLYLTLSGLRIETLYTIPFDKVDLDRRVVAPWSDRKYKRDFFSFIPEAAAAYLREVYLPWREVWLETQVKGQEELRRRFIPVKPKRLREHIYNVMDRALGRRFQLRTIRHRVTTHLALHLSKLEVDVLTGHASRDVVQAHYLQLDILEDLRRKYDAAMSRISCLSSEGD</sequence>
<dbReference type="Proteomes" id="UP000016887">
    <property type="component" value="Chromosome"/>
</dbReference>
<protein>
    <recommendedName>
        <fullName evidence="4">Tyr recombinase domain-containing protein</fullName>
    </recommendedName>
</protein>
<evidence type="ECO:0000256" key="1">
    <source>
        <dbReference type="ARBA" id="ARBA00023172"/>
    </source>
</evidence>
<dbReference type="EMBL" id="AP012489">
    <property type="protein sequence ID" value="BAN89927.1"/>
    <property type="molecule type" value="Genomic_DNA"/>
</dbReference>
<dbReference type="InterPro" id="IPR011010">
    <property type="entry name" value="DNA_brk_join_enz"/>
</dbReference>
<dbReference type="GeneID" id="17109929"/>
<dbReference type="Gene3D" id="1.10.443.10">
    <property type="entry name" value="Intergrase catalytic core"/>
    <property type="match status" value="1"/>
</dbReference>